<accession>A0A9P8XX23</accession>
<dbReference type="GeneID" id="70184772"/>
<dbReference type="RefSeq" id="XP_046007143.1">
    <property type="nucleotide sequence ID" value="XM_046155226.1"/>
</dbReference>
<keyword evidence="2" id="KW-1185">Reference proteome</keyword>
<protein>
    <submittedName>
        <fullName evidence="1">Uncharacterized protein</fullName>
    </submittedName>
</protein>
<evidence type="ECO:0000313" key="1">
    <source>
        <dbReference type="EMBL" id="KAH7020942.1"/>
    </source>
</evidence>
<evidence type="ECO:0000313" key="2">
    <source>
        <dbReference type="Proteomes" id="UP000756346"/>
    </source>
</evidence>
<dbReference type="EMBL" id="JAGTJQ010000010">
    <property type="protein sequence ID" value="KAH7020942.1"/>
    <property type="molecule type" value="Genomic_DNA"/>
</dbReference>
<proteinExistence type="predicted"/>
<dbReference type="Proteomes" id="UP000756346">
    <property type="component" value="Unassembled WGS sequence"/>
</dbReference>
<sequence>MTSLPSWLWRLPWGQAVSHVKGTEIALGAKWSGTRCHFRCCSCCVFRSCSWSVPLRIDCAGPHVHDTAFVSNLGAWSLPVTRLTSFFVFTGILRQALECAVPGLLHPWPTRSLVGQARYVTAIHMNSTCPRIRLRPATLTRASNFSHGGAPLLTFIPMRTPQPGPIFGSPVASEDVGVC</sequence>
<dbReference type="AlphaFoldDB" id="A0A9P8XX23"/>
<organism evidence="1 2">
    <name type="scientific">Microdochium trichocladiopsis</name>
    <dbReference type="NCBI Taxonomy" id="1682393"/>
    <lineage>
        <taxon>Eukaryota</taxon>
        <taxon>Fungi</taxon>
        <taxon>Dikarya</taxon>
        <taxon>Ascomycota</taxon>
        <taxon>Pezizomycotina</taxon>
        <taxon>Sordariomycetes</taxon>
        <taxon>Xylariomycetidae</taxon>
        <taxon>Xylariales</taxon>
        <taxon>Microdochiaceae</taxon>
        <taxon>Microdochium</taxon>
    </lineage>
</organism>
<reference evidence="1" key="1">
    <citation type="journal article" date="2021" name="Nat. Commun.">
        <title>Genetic determinants of endophytism in the Arabidopsis root mycobiome.</title>
        <authorList>
            <person name="Mesny F."/>
            <person name="Miyauchi S."/>
            <person name="Thiergart T."/>
            <person name="Pickel B."/>
            <person name="Atanasova L."/>
            <person name="Karlsson M."/>
            <person name="Huettel B."/>
            <person name="Barry K.W."/>
            <person name="Haridas S."/>
            <person name="Chen C."/>
            <person name="Bauer D."/>
            <person name="Andreopoulos W."/>
            <person name="Pangilinan J."/>
            <person name="LaButti K."/>
            <person name="Riley R."/>
            <person name="Lipzen A."/>
            <person name="Clum A."/>
            <person name="Drula E."/>
            <person name="Henrissat B."/>
            <person name="Kohler A."/>
            <person name="Grigoriev I.V."/>
            <person name="Martin F.M."/>
            <person name="Hacquard S."/>
        </authorList>
    </citation>
    <scope>NUCLEOTIDE SEQUENCE</scope>
    <source>
        <strain evidence="1">MPI-CAGE-CH-0230</strain>
    </source>
</reference>
<name>A0A9P8XX23_9PEZI</name>
<comment type="caution">
    <text evidence="1">The sequence shown here is derived from an EMBL/GenBank/DDBJ whole genome shotgun (WGS) entry which is preliminary data.</text>
</comment>
<gene>
    <name evidence="1" type="ORF">B0I36DRAFT_333479</name>
</gene>